<reference evidence="8 9" key="1">
    <citation type="submission" date="2021-08" db="EMBL/GenBank/DDBJ databases">
        <title>Draft Genome Sequence of Phanerochaete sordida strain YK-624.</title>
        <authorList>
            <person name="Mori T."/>
            <person name="Dohra H."/>
            <person name="Suzuki T."/>
            <person name="Kawagishi H."/>
            <person name="Hirai H."/>
        </authorList>
    </citation>
    <scope>NUCLEOTIDE SEQUENCE [LARGE SCALE GENOMIC DNA]</scope>
    <source>
        <strain evidence="8 9">YK-624</strain>
    </source>
</reference>
<feature type="domain" description="MSP" evidence="7">
    <location>
        <begin position="2"/>
        <end position="125"/>
    </location>
</feature>
<feature type="region of interest" description="Disordered" evidence="6">
    <location>
        <begin position="155"/>
        <end position="256"/>
    </location>
</feature>
<dbReference type="SUPFAM" id="SSF49354">
    <property type="entry name" value="PapD-like"/>
    <property type="match status" value="1"/>
</dbReference>
<accession>A0A9P3G368</accession>
<protein>
    <submittedName>
        <fullName evidence="8">VAMP-associated protein</fullName>
    </submittedName>
</protein>
<dbReference type="InterPro" id="IPR016763">
    <property type="entry name" value="VAP"/>
</dbReference>
<dbReference type="GO" id="GO:0033149">
    <property type="term" value="F:FFAT motif binding"/>
    <property type="evidence" value="ECO:0007669"/>
    <property type="project" value="TreeGrafter"/>
</dbReference>
<evidence type="ECO:0000256" key="3">
    <source>
        <dbReference type="ARBA" id="ARBA00022692"/>
    </source>
</evidence>
<dbReference type="Proteomes" id="UP000703269">
    <property type="component" value="Unassembled WGS sequence"/>
</dbReference>
<evidence type="ECO:0000256" key="2">
    <source>
        <dbReference type="ARBA" id="ARBA00008932"/>
    </source>
</evidence>
<dbReference type="PANTHER" id="PTHR10809:SF6">
    <property type="entry name" value="AT11025P-RELATED"/>
    <property type="match status" value="1"/>
</dbReference>
<dbReference type="InterPro" id="IPR008962">
    <property type="entry name" value="PapD-like_sf"/>
</dbReference>
<dbReference type="InterPro" id="IPR000535">
    <property type="entry name" value="MSP_dom"/>
</dbReference>
<sequence>MSIECTPHDALVFYHPLTKAHQTAVLTLTNTGVLPMAFKVQVTSSKAFIVRPPMGRVEAGQSLEVLVTHLALHTDPPLGTACRESVRVMSIALPPERELLLFRGDFWKDVPAPAVHEHLLACAYASRGARDARVLEAQLAEAHAELAHLRALAAHAPGPSGARTLRRATERRATVAPTMEAPAHGPRARSDSSATVTPESSRSSGSHTYASPAIGGEKEREKERGGFGTLRRVIQNFRDEKREAPPEYTLEDTSSG</sequence>
<dbReference type="GO" id="GO:0090158">
    <property type="term" value="P:endoplasmic reticulum membrane organization"/>
    <property type="evidence" value="ECO:0007669"/>
    <property type="project" value="TreeGrafter"/>
</dbReference>
<keyword evidence="3" id="KW-0812">Transmembrane</keyword>
<proteinExistence type="inferred from homology"/>
<evidence type="ECO:0000259" key="7">
    <source>
        <dbReference type="PROSITE" id="PS50202"/>
    </source>
</evidence>
<evidence type="ECO:0000256" key="5">
    <source>
        <dbReference type="ARBA" id="ARBA00023136"/>
    </source>
</evidence>
<dbReference type="EMBL" id="BPQB01000008">
    <property type="protein sequence ID" value="GJE88237.1"/>
    <property type="molecule type" value="Genomic_DNA"/>
</dbReference>
<dbReference type="AlphaFoldDB" id="A0A9P3G368"/>
<name>A0A9P3G368_9APHY</name>
<evidence type="ECO:0000313" key="8">
    <source>
        <dbReference type="EMBL" id="GJE88237.1"/>
    </source>
</evidence>
<dbReference type="InterPro" id="IPR013783">
    <property type="entry name" value="Ig-like_fold"/>
</dbReference>
<dbReference type="Gene3D" id="2.60.40.10">
    <property type="entry name" value="Immunoglobulins"/>
    <property type="match status" value="1"/>
</dbReference>
<gene>
    <name evidence="8" type="ORF">PsYK624_043200</name>
</gene>
<dbReference type="PANTHER" id="PTHR10809">
    <property type="entry name" value="VESICLE-ASSOCIATED MEMBRANE PROTEIN-ASSOCIATED PROTEIN"/>
    <property type="match status" value="1"/>
</dbReference>
<evidence type="ECO:0000256" key="6">
    <source>
        <dbReference type="SAM" id="MobiDB-lite"/>
    </source>
</evidence>
<keyword evidence="5" id="KW-0472">Membrane</keyword>
<comment type="caution">
    <text evidence="8">The sequence shown here is derived from an EMBL/GenBank/DDBJ whole genome shotgun (WGS) entry which is preliminary data.</text>
</comment>
<organism evidence="8 9">
    <name type="scientific">Phanerochaete sordida</name>
    <dbReference type="NCBI Taxonomy" id="48140"/>
    <lineage>
        <taxon>Eukaryota</taxon>
        <taxon>Fungi</taxon>
        <taxon>Dikarya</taxon>
        <taxon>Basidiomycota</taxon>
        <taxon>Agaricomycotina</taxon>
        <taxon>Agaricomycetes</taxon>
        <taxon>Polyporales</taxon>
        <taxon>Phanerochaetaceae</taxon>
        <taxon>Phanerochaete</taxon>
    </lineage>
</organism>
<dbReference type="GO" id="GO:0061817">
    <property type="term" value="P:endoplasmic reticulum-plasma membrane tethering"/>
    <property type="evidence" value="ECO:0007669"/>
    <property type="project" value="TreeGrafter"/>
</dbReference>
<dbReference type="Pfam" id="PF00635">
    <property type="entry name" value="Motile_Sperm"/>
    <property type="match status" value="1"/>
</dbReference>
<keyword evidence="9" id="KW-1185">Reference proteome</keyword>
<feature type="compositionally biased region" description="Basic and acidic residues" evidence="6">
    <location>
        <begin position="216"/>
        <end position="225"/>
    </location>
</feature>
<evidence type="ECO:0000256" key="1">
    <source>
        <dbReference type="ARBA" id="ARBA00004211"/>
    </source>
</evidence>
<dbReference type="GO" id="GO:0005789">
    <property type="term" value="C:endoplasmic reticulum membrane"/>
    <property type="evidence" value="ECO:0007669"/>
    <property type="project" value="InterPro"/>
</dbReference>
<dbReference type="PROSITE" id="PS50202">
    <property type="entry name" value="MSP"/>
    <property type="match status" value="1"/>
</dbReference>
<feature type="compositionally biased region" description="Polar residues" evidence="6">
    <location>
        <begin position="191"/>
        <end position="209"/>
    </location>
</feature>
<evidence type="ECO:0000256" key="4">
    <source>
        <dbReference type="ARBA" id="ARBA00022989"/>
    </source>
</evidence>
<comment type="similarity">
    <text evidence="2">Belongs to the VAMP-associated protein (VAP) (TC 9.B.17) family.</text>
</comment>
<keyword evidence="4" id="KW-1133">Transmembrane helix</keyword>
<dbReference type="GO" id="GO:0005886">
    <property type="term" value="C:plasma membrane"/>
    <property type="evidence" value="ECO:0007669"/>
    <property type="project" value="TreeGrafter"/>
</dbReference>
<comment type="subcellular location">
    <subcellularLocation>
        <location evidence="1">Membrane</location>
        <topology evidence="1">Single-pass type IV membrane protein</topology>
    </subcellularLocation>
</comment>
<evidence type="ECO:0000313" key="9">
    <source>
        <dbReference type="Proteomes" id="UP000703269"/>
    </source>
</evidence>
<dbReference type="OrthoDB" id="264603at2759"/>